<comment type="caution">
    <text evidence="9">The sequence shown here is derived from an EMBL/GenBank/DDBJ whole genome shotgun (WGS) entry which is preliminary data.</text>
</comment>
<evidence type="ECO:0000256" key="5">
    <source>
        <dbReference type="ARBA" id="ARBA00022857"/>
    </source>
</evidence>
<reference evidence="9 10" key="1">
    <citation type="journal article" date="2019" name="Sci. Rep.">
        <title>Comparative genomics of chytrid fungi reveal insights into the obligate biotrophic and pathogenic lifestyle of Synchytrium endobioticum.</title>
        <authorList>
            <person name="van de Vossenberg B.T.L.H."/>
            <person name="Warris S."/>
            <person name="Nguyen H.D.T."/>
            <person name="van Gent-Pelzer M.P.E."/>
            <person name="Joly D.L."/>
            <person name="van de Geest H.C."/>
            <person name="Bonants P.J.M."/>
            <person name="Smith D.S."/>
            <person name="Levesque C.A."/>
            <person name="van der Lee T.A.J."/>
        </authorList>
    </citation>
    <scope>NUCLEOTIDE SEQUENCE [LARGE SCALE GENOMIC DNA]</scope>
    <source>
        <strain evidence="9 10">JEL517</strain>
    </source>
</reference>
<dbReference type="PANTHER" id="PTHR43098:SF4">
    <property type="entry name" value="BLR3857 PROTEIN"/>
    <property type="match status" value="1"/>
</dbReference>
<evidence type="ECO:0000256" key="6">
    <source>
        <dbReference type="ARBA" id="ARBA00023002"/>
    </source>
</evidence>
<comment type="cofactor">
    <cofactor evidence="1">
        <name>FAD</name>
        <dbReference type="ChEBI" id="CHEBI:57692"/>
    </cofactor>
</comment>
<keyword evidence="7" id="KW-0503">Monooxygenase</keyword>
<dbReference type="AlphaFoldDB" id="A0A507C5T7"/>
<dbReference type="OrthoDB" id="66881at2759"/>
<evidence type="ECO:0000313" key="10">
    <source>
        <dbReference type="Proteomes" id="UP000319731"/>
    </source>
</evidence>
<name>A0A507C5T7_9FUNG</name>
<dbReference type="Pfam" id="PF07992">
    <property type="entry name" value="Pyr_redox_2"/>
    <property type="match status" value="1"/>
</dbReference>
<feature type="domain" description="FAD/NAD(P)-binding" evidence="8">
    <location>
        <begin position="73"/>
        <end position="303"/>
    </location>
</feature>
<evidence type="ECO:0000256" key="3">
    <source>
        <dbReference type="ARBA" id="ARBA00022630"/>
    </source>
</evidence>
<evidence type="ECO:0000256" key="1">
    <source>
        <dbReference type="ARBA" id="ARBA00001974"/>
    </source>
</evidence>
<keyword evidence="4" id="KW-0274">FAD</keyword>
<dbReference type="RefSeq" id="XP_031027021.1">
    <property type="nucleotide sequence ID" value="XM_031167030.1"/>
</dbReference>
<dbReference type="EMBL" id="QEAO01000003">
    <property type="protein sequence ID" value="TPX36950.1"/>
    <property type="molecule type" value="Genomic_DNA"/>
</dbReference>
<evidence type="ECO:0000256" key="4">
    <source>
        <dbReference type="ARBA" id="ARBA00022827"/>
    </source>
</evidence>
<evidence type="ECO:0000256" key="7">
    <source>
        <dbReference type="ARBA" id="ARBA00023033"/>
    </source>
</evidence>
<dbReference type="SUPFAM" id="SSF51905">
    <property type="entry name" value="FAD/NAD(P)-binding domain"/>
    <property type="match status" value="4"/>
</dbReference>
<dbReference type="STRING" id="1806994.A0A507C5T7"/>
<comment type="similarity">
    <text evidence="2">Belongs to the FAD-binding monooxygenase family.</text>
</comment>
<organism evidence="9 10">
    <name type="scientific">Synchytrium microbalum</name>
    <dbReference type="NCBI Taxonomy" id="1806994"/>
    <lineage>
        <taxon>Eukaryota</taxon>
        <taxon>Fungi</taxon>
        <taxon>Fungi incertae sedis</taxon>
        <taxon>Chytridiomycota</taxon>
        <taxon>Chytridiomycota incertae sedis</taxon>
        <taxon>Chytridiomycetes</taxon>
        <taxon>Synchytriales</taxon>
        <taxon>Synchytriaceae</taxon>
        <taxon>Synchytrium</taxon>
    </lineage>
</organism>
<evidence type="ECO:0000313" key="9">
    <source>
        <dbReference type="EMBL" id="TPX36950.1"/>
    </source>
</evidence>
<dbReference type="Gene3D" id="3.50.50.60">
    <property type="entry name" value="FAD/NAD(P)-binding domain"/>
    <property type="match status" value="4"/>
</dbReference>
<dbReference type="GeneID" id="42002327"/>
<gene>
    <name evidence="9" type="ORF">SmJEL517_g01102</name>
</gene>
<dbReference type="PANTHER" id="PTHR43098">
    <property type="entry name" value="L-ORNITHINE N(5)-MONOOXYGENASE-RELATED"/>
    <property type="match status" value="1"/>
</dbReference>
<evidence type="ECO:0000256" key="2">
    <source>
        <dbReference type="ARBA" id="ARBA00010139"/>
    </source>
</evidence>
<evidence type="ECO:0000259" key="8">
    <source>
        <dbReference type="Pfam" id="PF07992"/>
    </source>
</evidence>
<keyword evidence="6" id="KW-0560">Oxidoreductase</keyword>
<dbReference type="GO" id="GO:0004497">
    <property type="term" value="F:monooxygenase activity"/>
    <property type="evidence" value="ECO:0007669"/>
    <property type="project" value="UniProtKB-KW"/>
</dbReference>
<accession>A0A507C5T7</accession>
<keyword evidence="3" id="KW-0285">Flavoprotein</keyword>
<dbReference type="InterPro" id="IPR036188">
    <property type="entry name" value="FAD/NAD-bd_sf"/>
</dbReference>
<protein>
    <recommendedName>
        <fullName evidence="8">FAD/NAD(P)-binding domain-containing protein</fullName>
    </recommendedName>
</protein>
<keyword evidence="10" id="KW-1185">Reference proteome</keyword>
<proteinExistence type="inferred from homology"/>
<dbReference type="Proteomes" id="UP000319731">
    <property type="component" value="Unassembled WGS sequence"/>
</dbReference>
<dbReference type="InterPro" id="IPR050775">
    <property type="entry name" value="FAD-binding_Monooxygenases"/>
</dbReference>
<dbReference type="InterPro" id="IPR023753">
    <property type="entry name" value="FAD/NAD-binding_dom"/>
</dbReference>
<sequence>MHLVYQADEATLWKFDFDPEALRKKYLLERDKRLTNAGNDQYIKLDSTGKFKHLLTDPYVEPIVRAPMTDEVDVIMLGGGFAGLIASVKLMEAGIKNFKIIEKGGGFGGTWWWNRYPGAACDTEGVKIHVLHRRVGQSLNHHIYNAALIYLPFLEETNYIPPEHYAKAPIILEHCQRIAKKWHLNERAIFQTEARELRWDESRARWTVKTNRGDLLTCKYVICSPGSLHAAKLPGIKGVEDFKGHIFHTSRWDYNYTGGNSYGNLDKLKDKRIAIIGTGATAVQAIPHLAASAKHLYVFQRTPSSIDVRNNRPVDPEWVKTLTPGWQKRRAENFNVLTSGGYTEEDLVMDGWTSVFTELVSLIKSQKKNPEAAKAYSHAEMLQLADYRKMESIRARVDSVVKDKKTAEALKVWYNQFCKRPCYHDEYLPTFNRPNVTLVDTDGKGVEALTPNGVLACGVQYDVDAVIFATGFEVGTSWTSRTGYQIYGVGGLAITDKWKDGLSTMYGISVNGFPNLFLVQNAQGNSQAGTSVNFPQIIHDQTSAIVDTLAKCFAANVRTVQPSEKAENEWVETIVKSAAVRKSFYQDCTPGYYNMASTGWKLTPEGQLDRRKARNLALGTGPVAYAKVLQTWASKKGLEGMDVTYENVVYQIDEANLWKFDFDPEALKKKYLEERDKRLRQDGNDQYVKIDHTGKFKHFLVDPYCKRVERPALNDEVDILILGGGFGGLITSVKLVEAGITSFRIIEKGGGFGGTWWWNRYPGAACDTESLIYLPLLEETNYIPPEHYAKAPIILEHCDRIAKKWGLYDHAVFQTETNELKWDEARSRWIVKTDRGDSIGAKFVICSSGPLHSPKLPGVLGLEEFKGETFHTSRWDYSITGGNSYGGLDKLKDKRVAIIGTGATGVQAIPHLGASAKHLYVFQRTPSSIDVRNNRPVDPEFVKTLKPGWQKYRQDNFNVLTAGGYVEEDLVGDGWTSVFTELVSLIKSQRKNPPPKPMKQHELLQLADYRKMEAIRARVDATVKDPKTAEALKPYYNQFCKRPCYHDEYLPTFNRPNVTLVDTNGKGVERLTAKGVVAGGVEYPVDLVIFATGFEVGTSWTSRNGYEIYGINNQSISEKWKDGMASLFGIAVNNFPNLFFIQGSQAGASVNFPQIIAEQATAITEILKKAHSTNIARIQPTLKAETEWINQIVGSAVVRKSFYETCTPGYYNAEGQVSRRVARNFSLGTGPVVYADILEKWTAQKGMEGMEIKYGSPQEAARL</sequence>
<keyword evidence="5" id="KW-0521">NADP</keyword>